<proteinExistence type="predicted"/>
<organism evidence="2 3">
    <name type="scientific">Fusarium sarcochroum</name>
    <dbReference type="NCBI Taxonomy" id="1208366"/>
    <lineage>
        <taxon>Eukaryota</taxon>
        <taxon>Fungi</taxon>
        <taxon>Dikarya</taxon>
        <taxon>Ascomycota</taxon>
        <taxon>Pezizomycotina</taxon>
        <taxon>Sordariomycetes</taxon>
        <taxon>Hypocreomycetidae</taxon>
        <taxon>Hypocreales</taxon>
        <taxon>Nectriaceae</taxon>
        <taxon>Fusarium</taxon>
        <taxon>Fusarium lateritium species complex</taxon>
    </lineage>
</organism>
<reference evidence="2" key="2">
    <citation type="submission" date="2020-05" db="EMBL/GenBank/DDBJ databases">
        <authorList>
            <person name="Kim H.-S."/>
            <person name="Proctor R.H."/>
            <person name="Brown D.W."/>
        </authorList>
    </citation>
    <scope>NUCLEOTIDE SEQUENCE</scope>
    <source>
        <strain evidence="2">NRRL 20472</strain>
    </source>
</reference>
<feature type="region of interest" description="Disordered" evidence="1">
    <location>
        <begin position="156"/>
        <end position="211"/>
    </location>
</feature>
<protein>
    <submittedName>
        <fullName evidence="2">Uncharacterized protein</fullName>
    </submittedName>
</protein>
<dbReference type="OrthoDB" id="10410565at2759"/>
<feature type="compositionally biased region" description="Basic and acidic residues" evidence="1">
    <location>
        <begin position="32"/>
        <end position="55"/>
    </location>
</feature>
<reference evidence="2" key="1">
    <citation type="journal article" date="2020" name="BMC Genomics">
        <title>Correction to: Identification and distribution of gene clusters required for synthesis of sphingolipid metabolism inhibitors in diverse species of the filamentous fungus Fusarium.</title>
        <authorList>
            <person name="Kim H.S."/>
            <person name="Lohmar J.M."/>
            <person name="Busman M."/>
            <person name="Brown D.W."/>
            <person name="Naumann T.A."/>
            <person name="Divon H.H."/>
            <person name="Lysoe E."/>
            <person name="Uhlig S."/>
            <person name="Proctor R.H."/>
        </authorList>
    </citation>
    <scope>NUCLEOTIDE SEQUENCE</scope>
    <source>
        <strain evidence="2">NRRL 20472</strain>
    </source>
</reference>
<feature type="compositionally biased region" description="Basic and acidic residues" evidence="1">
    <location>
        <begin position="174"/>
        <end position="185"/>
    </location>
</feature>
<evidence type="ECO:0000256" key="1">
    <source>
        <dbReference type="SAM" id="MobiDB-lite"/>
    </source>
</evidence>
<dbReference type="AlphaFoldDB" id="A0A8H4TTT8"/>
<comment type="caution">
    <text evidence="2">The sequence shown here is derived from an EMBL/GenBank/DDBJ whole genome shotgun (WGS) entry which is preliminary data.</text>
</comment>
<accession>A0A8H4TTT8</accession>
<dbReference type="EMBL" id="JABEXW010000441">
    <property type="protein sequence ID" value="KAF4963922.1"/>
    <property type="molecule type" value="Genomic_DNA"/>
</dbReference>
<sequence length="211" mass="23150">MSDSLSMLGPGIITLLNNMTLRDQPPLVARKSSLESRRSSLDSRRSSLGSRRDSGGVDGLNNDDDEVGPGVTTFHKFIDDIQLLDGYFEGFLAVASGNTSLIRKTKNLHPLAQRFEQALELFGDAQLDNAYIALSKRFNERKKNAKGKKKVVTVSPSFGTAVGDGDSQSTETNTPRKEHHTRDNLPPKTPRRSTRSRQVVCSDSDDTEEGA</sequence>
<dbReference type="Proteomes" id="UP000622797">
    <property type="component" value="Unassembled WGS sequence"/>
</dbReference>
<feature type="region of interest" description="Disordered" evidence="1">
    <location>
        <begin position="30"/>
        <end position="65"/>
    </location>
</feature>
<keyword evidence="3" id="KW-1185">Reference proteome</keyword>
<gene>
    <name evidence="2" type="ORF">FSARC_8102</name>
</gene>
<evidence type="ECO:0000313" key="3">
    <source>
        <dbReference type="Proteomes" id="UP000622797"/>
    </source>
</evidence>
<name>A0A8H4TTT8_9HYPO</name>
<evidence type="ECO:0000313" key="2">
    <source>
        <dbReference type="EMBL" id="KAF4963922.1"/>
    </source>
</evidence>